<dbReference type="RefSeq" id="WP_162358849.1">
    <property type="nucleotide sequence ID" value="NZ_CP048209.1"/>
</dbReference>
<dbReference type="CDD" id="cd16387">
    <property type="entry name" value="ParB_N_Srx"/>
    <property type="match status" value="1"/>
</dbReference>
<reference evidence="1 2" key="1">
    <citation type="submission" date="2020-01" db="EMBL/GenBank/DDBJ databases">
        <title>Paenibacillus sp. nov., isolated from tomato rhizosphere.</title>
        <authorList>
            <person name="Weon H.-Y."/>
            <person name="Lee S.A."/>
        </authorList>
    </citation>
    <scope>NUCLEOTIDE SEQUENCE [LARGE SCALE GENOMIC DNA]</scope>
    <source>
        <strain evidence="1 2">12200R-189</strain>
    </source>
</reference>
<gene>
    <name evidence="1" type="ORF">GXP70_22145</name>
</gene>
<dbReference type="Proteomes" id="UP000476064">
    <property type="component" value="Chromosome"/>
</dbReference>
<protein>
    <submittedName>
        <fullName evidence="1">ParB N-terminal domain-containing protein</fullName>
    </submittedName>
</protein>
<dbReference type="SUPFAM" id="SSF110849">
    <property type="entry name" value="ParB/Sulfiredoxin"/>
    <property type="match status" value="1"/>
</dbReference>
<evidence type="ECO:0000313" key="2">
    <source>
        <dbReference type="Proteomes" id="UP000476064"/>
    </source>
</evidence>
<sequence>MTLPLTFTVEEAKAFAKEGVLEEWVHLFLMTAGNNIPFSEGLKRERRNWAGPVLVPLQELERCCGPEPEMEYRVPEDSWDVHIGELMALLREGWRYPPLIVQAAEGRLSIRDGNHRHEALRRLGEPAAWAILWNTAGEPDLSAWTGNGAVSDTDSKAAET</sequence>
<keyword evidence="2" id="KW-1185">Reference proteome</keyword>
<dbReference type="AlphaFoldDB" id="A0A6C0FZ85"/>
<evidence type="ECO:0000313" key="1">
    <source>
        <dbReference type="EMBL" id="QHT62416.1"/>
    </source>
</evidence>
<dbReference type="EMBL" id="CP048209">
    <property type="protein sequence ID" value="QHT62416.1"/>
    <property type="molecule type" value="Genomic_DNA"/>
</dbReference>
<proteinExistence type="predicted"/>
<dbReference type="InterPro" id="IPR036086">
    <property type="entry name" value="ParB/Sulfiredoxin_sf"/>
</dbReference>
<accession>A0A6C0FZ85</accession>
<organism evidence="1 2">
    <name type="scientific">Paenibacillus lycopersici</name>
    <dbReference type="NCBI Taxonomy" id="2704462"/>
    <lineage>
        <taxon>Bacteria</taxon>
        <taxon>Bacillati</taxon>
        <taxon>Bacillota</taxon>
        <taxon>Bacilli</taxon>
        <taxon>Bacillales</taxon>
        <taxon>Paenibacillaceae</taxon>
        <taxon>Paenibacillus</taxon>
    </lineage>
</organism>
<dbReference type="KEGG" id="plyc:GXP70_22145"/>
<name>A0A6C0FZ85_9BACL</name>